<dbReference type="InterPro" id="IPR017871">
    <property type="entry name" value="ABC_transporter-like_CS"/>
</dbReference>
<protein>
    <submittedName>
        <fullName evidence="6">Linearmycin resistance ATP-binding protein LnrL</fullName>
        <ecNumber evidence="6">3.6.3.-</ecNumber>
    </submittedName>
</protein>
<dbReference type="SUPFAM" id="SSF52540">
    <property type="entry name" value="P-loop containing nucleoside triphosphate hydrolases"/>
    <property type="match status" value="1"/>
</dbReference>
<keyword evidence="3" id="KW-0547">Nucleotide-binding</keyword>
<evidence type="ECO:0000256" key="3">
    <source>
        <dbReference type="ARBA" id="ARBA00022741"/>
    </source>
</evidence>
<dbReference type="InterPro" id="IPR027417">
    <property type="entry name" value="P-loop_NTPase"/>
</dbReference>
<dbReference type="GO" id="GO:0016787">
    <property type="term" value="F:hydrolase activity"/>
    <property type="evidence" value="ECO:0007669"/>
    <property type="project" value="UniProtKB-KW"/>
</dbReference>
<dbReference type="EC" id="3.6.3.-" evidence="6"/>
<evidence type="ECO:0000313" key="6">
    <source>
        <dbReference type="EMBL" id="XFO74906.1"/>
    </source>
</evidence>
<keyword evidence="7" id="KW-1185">Reference proteome</keyword>
<sequence>MSASPTTFACLAAPECVLSLRQVSKQYGKDTVVDQVSLQVGKGEIFGLLGPNGAGKTTLIKMIAGLSRPNAGSLDFFADGKAIAMLERNRFIGLVPQESNLERELTVEEALLLYARLFAVNDPHRRVEELMQEFNLTAIRNKKVGLLSGGMARRALIARVLLPQPQLLLLDEPTVGLDPDVRQDIWQIVRDLAAAGKTILMTTHYMDEAEALCHRIALLKAGRIAVTGTPETLKALAANDTAEPQITLEKAFLQLIREESV</sequence>
<dbReference type="EMBL" id="CP155571">
    <property type="protein sequence ID" value="XFO74906.1"/>
    <property type="molecule type" value="Genomic_DNA"/>
</dbReference>
<evidence type="ECO:0000256" key="1">
    <source>
        <dbReference type="ARBA" id="ARBA00005417"/>
    </source>
</evidence>
<dbReference type="PANTHER" id="PTHR42711:SF5">
    <property type="entry name" value="ABC TRANSPORTER ATP-BINDING PROTEIN NATA"/>
    <property type="match status" value="1"/>
</dbReference>
<dbReference type="PANTHER" id="PTHR42711">
    <property type="entry name" value="ABC TRANSPORTER ATP-BINDING PROTEIN"/>
    <property type="match status" value="1"/>
</dbReference>
<dbReference type="InterPro" id="IPR003439">
    <property type="entry name" value="ABC_transporter-like_ATP-bd"/>
</dbReference>
<reference evidence="6" key="1">
    <citation type="submission" date="2024-05" db="EMBL/GenBank/DDBJ databases">
        <title>Isolation and characterization of Sporomusa carbonis sp. nov., a carboxydotrophic hydrogenogen in the genus of Sporomusa isolated from a charcoal burning pile.</title>
        <authorList>
            <person name="Boeer T."/>
            <person name="Rosenbaum F."/>
            <person name="Eysell L."/>
            <person name="Mueller V."/>
            <person name="Daniel R."/>
            <person name="Poehlein A."/>
        </authorList>
    </citation>
    <scope>NUCLEOTIDE SEQUENCE [LARGE SCALE GENOMIC DNA]</scope>
    <source>
        <strain evidence="6">DSM 3132</strain>
    </source>
</reference>
<dbReference type="InterPro" id="IPR050763">
    <property type="entry name" value="ABC_transporter_ATP-binding"/>
</dbReference>
<dbReference type="Gene3D" id="3.40.50.300">
    <property type="entry name" value="P-loop containing nucleotide triphosphate hydrolases"/>
    <property type="match status" value="1"/>
</dbReference>
<evidence type="ECO:0000256" key="2">
    <source>
        <dbReference type="ARBA" id="ARBA00022448"/>
    </source>
</evidence>
<keyword evidence="2" id="KW-0813">Transport</keyword>
<proteinExistence type="inferred from homology"/>
<dbReference type="Proteomes" id="UP000216052">
    <property type="component" value="Chromosome"/>
</dbReference>
<evidence type="ECO:0000259" key="5">
    <source>
        <dbReference type="PROSITE" id="PS50893"/>
    </source>
</evidence>
<feature type="domain" description="ABC transporter" evidence="5">
    <location>
        <begin position="18"/>
        <end position="246"/>
    </location>
</feature>
<dbReference type="GO" id="GO:0005524">
    <property type="term" value="F:ATP binding"/>
    <property type="evidence" value="ECO:0007669"/>
    <property type="project" value="UniProtKB-KW"/>
</dbReference>
<organism evidence="6 7">
    <name type="scientific">Sporomusa acidovorans (strain ATCC 49682 / DSM 3132 / Mol)</name>
    <dbReference type="NCBI Taxonomy" id="1123286"/>
    <lineage>
        <taxon>Bacteria</taxon>
        <taxon>Bacillati</taxon>
        <taxon>Bacillota</taxon>
        <taxon>Negativicutes</taxon>
        <taxon>Selenomonadales</taxon>
        <taxon>Sporomusaceae</taxon>
        <taxon>Sporomusa</taxon>
    </lineage>
</organism>
<dbReference type="SMART" id="SM00382">
    <property type="entry name" value="AAA"/>
    <property type="match status" value="1"/>
</dbReference>
<comment type="similarity">
    <text evidence="1">Belongs to the ABC transporter superfamily.</text>
</comment>
<dbReference type="Pfam" id="PF00005">
    <property type="entry name" value="ABC_tran"/>
    <property type="match status" value="1"/>
</dbReference>
<evidence type="ECO:0000313" key="7">
    <source>
        <dbReference type="Proteomes" id="UP000216052"/>
    </source>
</evidence>
<evidence type="ECO:0000256" key="4">
    <source>
        <dbReference type="ARBA" id="ARBA00022840"/>
    </source>
</evidence>
<dbReference type="PROSITE" id="PS00211">
    <property type="entry name" value="ABC_TRANSPORTER_1"/>
    <property type="match status" value="1"/>
</dbReference>
<keyword evidence="4 6" id="KW-0067">ATP-binding</keyword>
<keyword evidence="6" id="KW-0378">Hydrolase</keyword>
<dbReference type="PROSITE" id="PS50893">
    <property type="entry name" value="ABC_TRANSPORTER_2"/>
    <property type="match status" value="1"/>
</dbReference>
<accession>A0ABZ3JAQ7</accession>
<gene>
    <name evidence="6" type="primary">lnrL_2</name>
    <name evidence="6" type="ORF">SPACI_050170</name>
</gene>
<name>A0ABZ3JAQ7_SPOA4</name>
<dbReference type="InterPro" id="IPR003593">
    <property type="entry name" value="AAA+_ATPase"/>
</dbReference>